<protein>
    <submittedName>
        <fullName evidence="1">AraC-like DNA-binding protein</fullName>
    </submittedName>
</protein>
<organism evidence="1 2">
    <name type="scientific">Paenibacillus silagei</name>
    <dbReference type="NCBI Taxonomy" id="1670801"/>
    <lineage>
        <taxon>Bacteria</taxon>
        <taxon>Bacillati</taxon>
        <taxon>Bacillota</taxon>
        <taxon>Bacilli</taxon>
        <taxon>Bacillales</taxon>
        <taxon>Paenibacillaceae</taxon>
        <taxon>Paenibacillus</taxon>
    </lineage>
</organism>
<keyword evidence="2" id="KW-1185">Reference proteome</keyword>
<proteinExistence type="predicted"/>
<evidence type="ECO:0000313" key="2">
    <source>
        <dbReference type="Proteomes" id="UP000773462"/>
    </source>
</evidence>
<reference evidence="1 2" key="1">
    <citation type="submission" date="2021-03" db="EMBL/GenBank/DDBJ databases">
        <title>Genomic Encyclopedia of Type Strains, Phase IV (KMG-IV): sequencing the most valuable type-strain genomes for metagenomic binning, comparative biology and taxonomic classification.</title>
        <authorList>
            <person name="Goeker M."/>
        </authorList>
    </citation>
    <scope>NUCLEOTIDE SEQUENCE [LARGE SCALE GENOMIC DNA]</scope>
    <source>
        <strain evidence="1 2">DSM 101953</strain>
    </source>
</reference>
<accession>A0ABS4NR19</accession>
<evidence type="ECO:0000313" key="1">
    <source>
        <dbReference type="EMBL" id="MBP2112502.1"/>
    </source>
</evidence>
<dbReference type="EMBL" id="JAGGLV010000007">
    <property type="protein sequence ID" value="MBP2112502.1"/>
    <property type="molecule type" value="Genomic_DNA"/>
</dbReference>
<sequence length="415" mass="47280">MSCVRTSMNGLCLHQLVSRMLREDYQRRDPGQYHRMRSRTLELLTGVFPASNTLQQMQIAAHVLELYREQLPIAGTYTDFSAVRTQERQREYEPGDLPYLHRFLEASLARSDWQSELIAAGEHHALLEDIAAQDPGSIVVLCNSSGIPLGFSAGLRLHALTLPLLDRYAPAHRELLGELAGSLYSLPAEAADTLFILLAAVDTEQPYYQPEELGAMLLQSWLVYTSGGLRTIVATADNQLNLLLPLLGFQEQIQSRPKQAAPTGLIVWDLDFRQVTFEVWVQRVFQLAVQAPEAVLAEEPQSLDWKDVKQIVQHLYKDALLEEIPLVQRLGLAGEYVRQQVQHILTDKQPPYPLTELEQSLLRESYLQKNYRKSQLAEAFHMSRTTFYRHSRLAFIHLGHVLTRVLRDIDLHGDR</sequence>
<name>A0ABS4NR19_9BACL</name>
<comment type="caution">
    <text evidence="1">The sequence shown here is derived from an EMBL/GenBank/DDBJ whole genome shotgun (WGS) entry which is preliminary data.</text>
</comment>
<gene>
    <name evidence="1" type="ORF">J2Z70_002656</name>
</gene>
<dbReference type="Proteomes" id="UP000773462">
    <property type="component" value="Unassembled WGS sequence"/>
</dbReference>